<proteinExistence type="predicted"/>
<gene>
    <name evidence="1" type="ORF">EU348_02810</name>
</gene>
<accession>A0A411DIQ1</accession>
<dbReference type="SUPFAM" id="SSF46689">
    <property type="entry name" value="Homeodomain-like"/>
    <property type="match status" value="1"/>
</dbReference>
<dbReference type="InterPro" id="IPR009057">
    <property type="entry name" value="Homeodomain-like_sf"/>
</dbReference>
<sequence length="141" mass="16692">MNTNFRNIHIGKLIHFRVSESKIDLPRICRFLNCTEENVKEMYSQEDLPTNILMRWSKLLEYDFFRIYSQHLILYAPPSAISNGMEASKLPKFKKNLYTQEIIAFVLELIKTGEKTKRQIVDEYGIPNSTLNKWVNKYNTI</sequence>
<dbReference type="EMBL" id="CP035532">
    <property type="protein sequence ID" value="QBA20151.1"/>
    <property type="molecule type" value="Genomic_DNA"/>
</dbReference>
<dbReference type="AlphaFoldDB" id="A0A411DIQ1"/>
<evidence type="ECO:0000313" key="1">
    <source>
        <dbReference type="EMBL" id="QBA20151.1"/>
    </source>
</evidence>
<reference evidence="1" key="1">
    <citation type="submission" date="2019-01" db="EMBL/GenBank/DDBJ databases">
        <title>Whole Genome Sequencing for Putative Detection of Antimicrobial Resistance and Potential Virulence Factors in Chryseobacterium indologenes isolated from Nile Tilapia in Tanzania.</title>
        <authorList>
            <person name="Mwega E."/>
            <person name="Mutoloki S."/>
            <person name="Mugimba K."/>
            <person name="Colquhoun D."/>
            <person name="Mdegela R."/>
            <person name="Evensen O."/>
            <person name="Wasteson Y."/>
        </authorList>
    </citation>
    <scope>NUCLEOTIDE SEQUENCE [LARGE SCALE GENOMIC DNA]</scope>
    <source>
        <strain evidence="1">StR 01</strain>
    </source>
</reference>
<dbReference type="Gene3D" id="1.10.10.10">
    <property type="entry name" value="Winged helix-like DNA-binding domain superfamily/Winged helix DNA-binding domain"/>
    <property type="match status" value="1"/>
</dbReference>
<name>A0A411DIQ1_CHRID</name>
<organism evidence="1">
    <name type="scientific">Chryseobacterium indologenes</name>
    <name type="common">Flavobacterium indologenes</name>
    <dbReference type="NCBI Taxonomy" id="253"/>
    <lineage>
        <taxon>Bacteria</taxon>
        <taxon>Pseudomonadati</taxon>
        <taxon>Bacteroidota</taxon>
        <taxon>Flavobacteriia</taxon>
        <taxon>Flavobacteriales</taxon>
        <taxon>Weeksellaceae</taxon>
        <taxon>Chryseobacterium group</taxon>
        <taxon>Chryseobacterium</taxon>
    </lineage>
</organism>
<dbReference type="InterPro" id="IPR036388">
    <property type="entry name" value="WH-like_DNA-bd_sf"/>
</dbReference>
<protein>
    <submittedName>
        <fullName evidence="1">Transposase</fullName>
    </submittedName>
</protein>